<feature type="domain" description="HTH cro/C1-type" evidence="2">
    <location>
        <begin position="10"/>
        <end position="65"/>
    </location>
</feature>
<dbReference type="GO" id="GO:0003677">
    <property type="term" value="F:DNA binding"/>
    <property type="evidence" value="ECO:0007669"/>
    <property type="project" value="UniProtKB-KW"/>
</dbReference>
<dbReference type="InterPro" id="IPR010982">
    <property type="entry name" value="Lambda_DNA-bd_dom_sf"/>
</dbReference>
<evidence type="ECO:0000313" key="4">
    <source>
        <dbReference type="Proteomes" id="UP000024942"/>
    </source>
</evidence>
<dbReference type="PATRIC" id="fig|1280953.3.peg.1069"/>
<dbReference type="eggNOG" id="COG1476">
    <property type="taxonomic scope" value="Bacteria"/>
</dbReference>
<protein>
    <submittedName>
        <fullName evidence="3">XRE family transcriptional regulator</fullName>
    </submittedName>
</protein>
<evidence type="ECO:0000313" key="3">
    <source>
        <dbReference type="EMBL" id="KDA03545.1"/>
    </source>
</evidence>
<organism evidence="3 4">
    <name type="scientific">Hyphomonas oceanitis SCH89</name>
    <dbReference type="NCBI Taxonomy" id="1280953"/>
    <lineage>
        <taxon>Bacteria</taxon>
        <taxon>Pseudomonadati</taxon>
        <taxon>Pseudomonadota</taxon>
        <taxon>Alphaproteobacteria</taxon>
        <taxon>Hyphomonadales</taxon>
        <taxon>Hyphomonadaceae</taxon>
        <taxon>Hyphomonas</taxon>
    </lineage>
</organism>
<accession>A0A059GAE2</accession>
<evidence type="ECO:0000259" key="2">
    <source>
        <dbReference type="PROSITE" id="PS50943"/>
    </source>
</evidence>
<evidence type="ECO:0000256" key="1">
    <source>
        <dbReference type="ARBA" id="ARBA00023125"/>
    </source>
</evidence>
<dbReference type="PANTHER" id="PTHR46558:SF4">
    <property type="entry name" value="DNA-BIDING PHAGE PROTEIN"/>
    <property type="match status" value="1"/>
</dbReference>
<dbReference type="Pfam" id="PF01381">
    <property type="entry name" value="HTH_3"/>
    <property type="match status" value="1"/>
</dbReference>
<dbReference type="Gene3D" id="1.10.260.40">
    <property type="entry name" value="lambda repressor-like DNA-binding domains"/>
    <property type="match status" value="1"/>
</dbReference>
<dbReference type="PROSITE" id="PS50943">
    <property type="entry name" value="HTH_CROC1"/>
    <property type="match status" value="1"/>
</dbReference>
<dbReference type="SMART" id="SM00530">
    <property type="entry name" value="HTH_XRE"/>
    <property type="match status" value="1"/>
</dbReference>
<keyword evidence="4" id="KW-1185">Reference proteome</keyword>
<dbReference type="EMBL" id="ARYL01000005">
    <property type="protein sequence ID" value="KDA03545.1"/>
    <property type="molecule type" value="Genomic_DNA"/>
</dbReference>
<gene>
    <name evidence="3" type="ORF">HOC_05309</name>
</gene>
<dbReference type="STRING" id="1280953.HOC_05309"/>
<dbReference type="PANTHER" id="PTHR46558">
    <property type="entry name" value="TRACRIPTIONAL REGULATORY PROTEIN-RELATED-RELATED"/>
    <property type="match status" value="1"/>
</dbReference>
<dbReference type="OrthoDB" id="3034420at2"/>
<dbReference type="AlphaFoldDB" id="A0A059GAE2"/>
<name>A0A059GAE2_9PROT</name>
<reference evidence="3 4" key="1">
    <citation type="journal article" date="2014" name="Antonie Van Leeuwenhoek">
        <title>Hyphomonas beringensis sp. nov. and Hyphomonas chukchiensis sp. nov., isolated from surface seawater of the Bering Sea and Chukchi Sea.</title>
        <authorList>
            <person name="Li C."/>
            <person name="Lai Q."/>
            <person name="Li G."/>
            <person name="Dong C."/>
            <person name="Wang J."/>
            <person name="Liao Y."/>
            <person name="Shao Z."/>
        </authorList>
    </citation>
    <scope>NUCLEOTIDE SEQUENCE [LARGE SCALE GENOMIC DNA]</scope>
    <source>
        <strain evidence="3 4">SCH89</strain>
    </source>
</reference>
<dbReference type="RefSeq" id="WP_035536411.1">
    <property type="nucleotide sequence ID" value="NZ_ARYL01000005.1"/>
</dbReference>
<dbReference type="SUPFAM" id="SSF47413">
    <property type="entry name" value="lambda repressor-like DNA-binding domains"/>
    <property type="match status" value="1"/>
</dbReference>
<dbReference type="Proteomes" id="UP000024942">
    <property type="component" value="Unassembled WGS sequence"/>
</dbReference>
<dbReference type="InterPro" id="IPR001387">
    <property type="entry name" value="Cro/C1-type_HTH"/>
</dbReference>
<dbReference type="CDD" id="cd00093">
    <property type="entry name" value="HTH_XRE"/>
    <property type="match status" value="1"/>
</dbReference>
<sequence length="70" mass="7624">MAKGKVRNHIKALRAETGGMTQSQLAEAVGATRQTIIAIEQEKYAPSLELAFRISLAFGVPFEAVFSFEP</sequence>
<keyword evidence="1" id="KW-0238">DNA-binding</keyword>
<comment type="caution">
    <text evidence="3">The sequence shown here is derived from an EMBL/GenBank/DDBJ whole genome shotgun (WGS) entry which is preliminary data.</text>
</comment>
<proteinExistence type="predicted"/>